<dbReference type="Proteomes" id="UP000054047">
    <property type="component" value="Unassembled WGS sequence"/>
</dbReference>
<proteinExistence type="predicted"/>
<dbReference type="AlphaFoldDB" id="A0A0C2GMH2"/>
<protein>
    <submittedName>
        <fullName evidence="2">Uncharacterized protein</fullName>
    </submittedName>
</protein>
<dbReference type="OrthoDB" id="266518at2759"/>
<sequence length="104" mass="11559">MGSEFLGGGHYRTEWGATNAGVWVLVWVLLRLCSSGNDMSAGIFGLLSHLVVLPIFVFTRIVLALWFSDIAGACLRTLKLDPPPSVEFRLPGRNQRIFDDQHQC</sequence>
<keyword evidence="3" id="KW-1185">Reference proteome</keyword>
<dbReference type="EMBL" id="KN731187">
    <property type="protein sequence ID" value="KIH60209.1"/>
    <property type="molecule type" value="Genomic_DNA"/>
</dbReference>
<gene>
    <name evidence="2" type="ORF">ANCDUO_09548</name>
</gene>
<keyword evidence="1" id="KW-1133">Transmembrane helix</keyword>
<evidence type="ECO:0000256" key="1">
    <source>
        <dbReference type="SAM" id="Phobius"/>
    </source>
</evidence>
<feature type="transmembrane region" description="Helical" evidence="1">
    <location>
        <begin position="46"/>
        <end position="67"/>
    </location>
</feature>
<keyword evidence="1" id="KW-0472">Membrane</keyword>
<accession>A0A0C2GMH2</accession>
<reference evidence="2 3" key="1">
    <citation type="submission" date="2013-12" db="EMBL/GenBank/DDBJ databases">
        <title>Draft genome of the parsitic nematode Ancylostoma duodenale.</title>
        <authorList>
            <person name="Mitreva M."/>
        </authorList>
    </citation>
    <scope>NUCLEOTIDE SEQUENCE [LARGE SCALE GENOMIC DNA]</scope>
    <source>
        <strain evidence="2 3">Zhejiang</strain>
    </source>
</reference>
<evidence type="ECO:0000313" key="3">
    <source>
        <dbReference type="Proteomes" id="UP000054047"/>
    </source>
</evidence>
<organism evidence="2 3">
    <name type="scientific">Ancylostoma duodenale</name>
    <dbReference type="NCBI Taxonomy" id="51022"/>
    <lineage>
        <taxon>Eukaryota</taxon>
        <taxon>Metazoa</taxon>
        <taxon>Ecdysozoa</taxon>
        <taxon>Nematoda</taxon>
        <taxon>Chromadorea</taxon>
        <taxon>Rhabditida</taxon>
        <taxon>Rhabditina</taxon>
        <taxon>Rhabditomorpha</taxon>
        <taxon>Strongyloidea</taxon>
        <taxon>Ancylostomatidae</taxon>
        <taxon>Ancylostomatinae</taxon>
        <taxon>Ancylostoma</taxon>
    </lineage>
</organism>
<feature type="transmembrane region" description="Helical" evidence="1">
    <location>
        <begin position="15"/>
        <end position="34"/>
    </location>
</feature>
<name>A0A0C2GMH2_9BILA</name>
<evidence type="ECO:0000313" key="2">
    <source>
        <dbReference type="EMBL" id="KIH60209.1"/>
    </source>
</evidence>
<keyword evidence="1" id="KW-0812">Transmembrane</keyword>